<evidence type="ECO:0000259" key="11">
    <source>
        <dbReference type="PROSITE" id="PS51194"/>
    </source>
</evidence>
<dbReference type="CDD" id="cd18787">
    <property type="entry name" value="SF2_C_DEAD"/>
    <property type="match status" value="1"/>
</dbReference>
<dbReference type="Pfam" id="PF00270">
    <property type="entry name" value="DEAD"/>
    <property type="match status" value="1"/>
</dbReference>
<dbReference type="AlphaFoldDB" id="A0A1R3VPJ4"/>
<evidence type="ECO:0000256" key="9">
    <source>
        <dbReference type="SAM" id="MobiDB-lite"/>
    </source>
</evidence>
<evidence type="ECO:0000256" key="6">
    <source>
        <dbReference type="ARBA" id="ARBA00022884"/>
    </source>
</evidence>
<comment type="function">
    <text evidence="7">DEAD-box RNA helicase involved in RNA degradation. Has RNA-dependent ATPase activity and unwinds double-stranded RNA.</text>
</comment>
<dbReference type="Proteomes" id="UP000223759">
    <property type="component" value="Unassembled WGS sequence"/>
</dbReference>
<dbReference type="InterPro" id="IPR023554">
    <property type="entry name" value="RNA_helicase_ATP-dep_RhlB"/>
</dbReference>
<dbReference type="GO" id="GO:0006401">
    <property type="term" value="P:RNA catabolic process"/>
    <property type="evidence" value="ECO:0007669"/>
    <property type="project" value="UniProtKB-UniRule"/>
</dbReference>
<reference evidence="13 14" key="1">
    <citation type="submission" date="2017-01" db="EMBL/GenBank/DDBJ databases">
        <authorList>
            <person name="Mah S.A."/>
            <person name="Swanson W.J."/>
            <person name="Moy G.W."/>
            <person name="Vacquier V.D."/>
        </authorList>
    </citation>
    <scope>NUCLEOTIDE SEQUENCE [LARGE SCALE GENOMIC DNA]</scope>
    <source>
        <strain evidence="13 14">M9</strain>
    </source>
</reference>
<evidence type="ECO:0000313" key="13">
    <source>
        <dbReference type="EMBL" id="SIT66614.1"/>
    </source>
</evidence>
<dbReference type="SUPFAM" id="SSF52540">
    <property type="entry name" value="P-loop containing nucleoside triphosphate hydrolases"/>
    <property type="match status" value="1"/>
</dbReference>
<dbReference type="InterPro" id="IPR000629">
    <property type="entry name" value="RNA-helicase_DEAD-box_CS"/>
</dbReference>
<sequence>MSEQHLSNTEFNALELPDSLRQGLADAGFTQCTPIQALALPHALQGQDVAGQAQTGTGKTAAFLITVFTHLLTKPEPEQRNINDVRALILAPTRELAIQIHKDAVSLGAHTGLKLGLAYGGTDYDKQRQQLAEGVDILIGTPGRIIDYFKQKVFSLKKTQVLVLDEADRMFDLGFIKDIRFLLRRMSPPAERQSMLFSATLSFRVMELAYEHMNNPIKLQTQDEQITAKRVRQSVYYPANDQKIPLLIGLMRQWQPERSIVFVNTKHVAERLTDWLQANGITTALLSGDVPQRKREKLLAQFEQGDYRVLVATDVAARGLHIPDVSHVFNFDLPQSGEDYTHRIGRTGRAGREGDAISFACEDYAFYLPEIEEYIGVKIPAAMTEDSLLASELSKPPRRERAPRAGTPRPQRGTTPRRHR</sequence>
<evidence type="ECO:0000256" key="5">
    <source>
        <dbReference type="ARBA" id="ARBA00022840"/>
    </source>
</evidence>
<dbReference type="PANTHER" id="PTHR47959:SF10">
    <property type="entry name" value="ATP-DEPENDENT RNA HELICASE RHLB"/>
    <property type="match status" value="1"/>
</dbReference>
<dbReference type="SMART" id="SM00487">
    <property type="entry name" value="DEXDc"/>
    <property type="match status" value="1"/>
</dbReference>
<dbReference type="CDD" id="cd00268">
    <property type="entry name" value="DEADc"/>
    <property type="match status" value="1"/>
</dbReference>
<dbReference type="InterPro" id="IPR001650">
    <property type="entry name" value="Helicase_C-like"/>
</dbReference>
<feature type="compositionally biased region" description="Low complexity" evidence="9">
    <location>
        <begin position="404"/>
        <end position="414"/>
    </location>
</feature>
<comment type="subunit">
    <text evidence="7">Component of the RNA degradosome, which is a multiprotein complex involved in RNA processing and mRNA degradation.</text>
</comment>
<comment type="catalytic activity">
    <reaction evidence="7">
        <text>ATP + H2O = ADP + phosphate + H(+)</text>
        <dbReference type="Rhea" id="RHEA:13065"/>
        <dbReference type="ChEBI" id="CHEBI:15377"/>
        <dbReference type="ChEBI" id="CHEBI:15378"/>
        <dbReference type="ChEBI" id="CHEBI:30616"/>
        <dbReference type="ChEBI" id="CHEBI:43474"/>
        <dbReference type="ChEBI" id="CHEBI:456216"/>
        <dbReference type="EC" id="3.6.4.13"/>
    </reaction>
</comment>
<dbReference type="InterPro" id="IPR014014">
    <property type="entry name" value="RNA_helicase_DEAD_Q_motif"/>
</dbReference>
<proteinExistence type="inferred from homology"/>
<dbReference type="STRING" id="233100.SAMN05216526_0648"/>
<dbReference type="GO" id="GO:0016887">
    <property type="term" value="F:ATP hydrolysis activity"/>
    <property type="evidence" value="ECO:0007669"/>
    <property type="project" value="RHEA"/>
</dbReference>
<keyword evidence="3 7" id="KW-0378">Hydrolase</keyword>
<feature type="domain" description="Helicase ATP-binding" evidence="10">
    <location>
        <begin position="40"/>
        <end position="219"/>
    </location>
</feature>
<feature type="short sequence motif" description="Q motif" evidence="8">
    <location>
        <begin position="9"/>
        <end position="37"/>
    </location>
</feature>
<comment type="subcellular location">
    <subcellularLocation>
        <location evidence="7">Cytoplasm</location>
    </subcellularLocation>
</comment>
<dbReference type="GO" id="GO:0005829">
    <property type="term" value="C:cytosol"/>
    <property type="evidence" value="ECO:0007669"/>
    <property type="project" value="TreeGrafter"/>
</dbReference>
<dbReference type="PROSITE" id="PS00039">
    <property type="entry name" value="DEAD_ATP_HELICASE"/>
    <property type="match status" value="1"/>
</dbReference>
<dbReference type="PROSITE" id="PS51194">
    <property type="entry name" value="HELICASE_CTER"/>
    <property type="match status" value="1"/>
</dbReference>
<evidence type="ECO:0000259" key="10">
    <source>
        <dbReference type="PROSITE" id="PS51192"/>
    </source>
</evidence>
<dbReference type="EMBL" id="FTPK01000001">
    <property type="protein sequence ID" value="SIT66614.1"/>
    <property type="molecule type" value="Genomic_DNA"/>
</dbReference>
<dbReference type="InterPro" id="IPR011545">
    <property type="entry name" value="DEAD/DEAH_box_helicase_dom"/>
</dbReference>
<keyword evidence="4 7" id="KW-0347">Helicase</keyword>
<dbReference type="GO" id="GO:0003723">
    <property type="term" value="F:RNA binding"/>
    <property type="evidence" value="ECO:0007669"/>
    <property type="project" value="UniProtKB-UniRule"/>
</dbReference>
<dbReference type="InterPro" id="IPR044742">
    <property type="entry name" value="DEAD/DEAH_RhlB"/>
</dbReference>
<dbReference type="InterPro" id="IPR027417">
    <property type="entry name" value="P-loop_NTPase"/>
</dbReference>
<dbReference type="Gene3D" id="3.40.50.300">
    <property type="entry name" value="P-loop containing nucleotide triphosphate hydrolases"/>
    <property type="match status" value="2"/>
</dbReference>
<keyword evidence="1 7" id="KW-0963">Cytoplasm</keyword>
<evidence type="ECO:0000313" key="14">
    <source>
        <dbReference type="Proteomes" id="UP000223759"/>
    </source>
</evidence>
<dbReference type="SMART" id="SM00490">
    <property type="entry name" value="HELICc"/>
    <property type="match status" value="1"/>
</dbReference>
<dbReference type="EC" id="3.6.4.13" evidence="7"/>
<accession>A0A1R3VPJ4</accession>
<evidence type="ECO:0000256" key="4">
    <source>
        <dbReference type="ARBA" id="ARBA00022806"/>
    </source>
</evidence>
<dbReference type="InterPro" id="IPR050079">
    <property type="entry name" value="DEAD_box_RNA_helicase"/>
</dbReference>
<keyword evidence="5 7" id="KW-0067">ATP-binding</keyword>
<feature type="domain" description="Helicase C-terminal" evidence="11">
    <location>
        <begin position="246"/>
        <end position="390"/>
    </location>
</feature>
<dbReference type="PROSITE" id="PS51192">
    <property type="entry name" value="HELICASE_ATP_BIND_1"/>
    <property type="match status" value="1"/>
</dbReference>
<evidence type="ECO:0000256" key="8">
    <source>
        <dbReference type="PROSITE-ProRule" id="PRU00552"/>
    </source>
</evidence>
<dbReference type="HAMAP" id="MF_00661">
    <property type="entry name" value="DEAD_helicase_RhlB"/>
    <property type="match status" value="1"/>
</dbReference>
<evidence type="ECO:0000256" key="1">
    <source>
        <dbReference type="ARBA" id="ARBA00022490"/>
    </source>
</evidence>
<name>A0A1R3VPJ4_9GAMM</name>
<keyword evidence="2 7" id="KW-0547">Nucleotide-binding</keyword>
<dbReference type="Pfam" id="PF00271">
    <property type="entry name" value="Helicase_C"/>
    <property type="match status" value="1"/>
</dbReference>
<dbReference type="PROSITE" id="PS51195">
    <property type="entry name" value="Q_MOTIF"/>
    <property type="match status" value="1"/>
</dbReference>
<evidence type="ECO:0000256" key="3">
    <source>
        <dbReference type="ARBA" id="ARBA00022801"/>
    </source>
</evidence>
<keyword evidence="6 7" id="KW-0694">RNA-binding</keyword>
<dbReference type="RefSeq" id="WP_076754871.1">
    <property type="nucleotide sequence ID" value="NZ_CP023018.1"/>
</dbReference>
<dbReference type="GO" id="GO:0005524">
    <property type="term" value="F:ATP binding"/>
    <property type="evidence" value="ECO:0007669"/>
    <property type="project" value="UniProtKB-UniRule"/>
</dbReference>
<gene>
    <name evidence="7" type="primary">rhlB</name>
    <name evidence="13" type="ORF">SAMN05216526_0648</name>
</gene>
<comment type="similarity">
    <text evidence="7">Belongs to the DEAD box helicase family. RhlB subfamily.</text>
</comment>
<feature type="domain" description="DEAD-box RNA helicase Q" evidence="12">
    <location>
        <begin position="9"/>
        <end position="37"/>
    </location>
</feature>
<evidence type="ECO:0000256" key="7">
    <source>
        <dbReference type="HAMAP-Rule" id="MF_00661"/>
    </source>
</evidence>
<feature type="region of interest" description="Disordered" evidence="9">
    <location>
        <begin position="389"/>
        <end position="420"/>
    </location>
</feature>
<evidence type="ECO:0000259" key="12">
    <source>
        <dbReference type="PROSITE" id="PS51195"/>
    </source>
</evidence>
<dbReference type="PANTHER" id="PTHR47959">
    <property type="entry name" value="ATP-DEPENDENT RNA HELICASE RHLE-RELATED"/>
    <property type="match status" value="1"/>
</dbReference>
<dbReference type="OrthoDB" id="9805696at2"/>
<evidence type="ECO:0000256" key="2">
    <source>
        <dbReference type="ARBA" id="ARBA00022741"/>
    </source>
</evidence>
<dbReference type="InterPro" id="IPR014001">
    <property type="entry name" value="Helicase_ATP-bd"/>
</dbReference>
<keyword evidence="14" id="KW-1185">Reference proteome</keyword>
<protein>
    <recommendedName>
        <fullName evidence="7">ATP-dependent RNA helicase RhlB</fullName>
        <ecNumber evidence="7">3.6.4.13</ecNumber>
    </recommendedName>
</protein>
<dbReference type="NCBIfam" id="NF003419">
    <property type="entry name" value="PRK04837.1"/>
    <property type="match status" value="1"/>
</dbReference>
<dbReference type="GO" id="GO:0003724">
    <property type="term" value="F:RNA helicase activity"/>
    <property type="evidence" value="ECO:0007669"/>
    <property type="project" value="UniProtKB-UniRule"/>
</dbReference>
<organism evidence="13 14">
    <name type="scientific">Ectothiorhodosinus mongolicus</name>
    <dbReference type="NCBI Taxonomy" id="233100"/>
    <lineage>
        <taxon>Bacteria</taxon>
        <taxon>Pseudomonadati</taxon>
        <taxon>Pseudomonadota</taxon>
        <taxon>Gammaproteobacteria</taxon>
        <taxon>Chromatiales</taxon>
        <taxon>Ectothiorhodospiraceae</taxon>
        <taxon>Ectothiorhodosinus</taxon>
    </lineage>
</organism>